<evidence type="ECO:0000313" key="1">
    <source>
        <dbReference type="EMBL" id="SCB67304.1"/>
    </source>
</evidence>
<organism evidence="1 2">
    <name type="scientific">Bacillus mycoides</name>
    <dbReference type="NCBI Taxonomy" id="1405"/>
    <lineage>
        <taxon>Bacteria</taxon>
        <taxon>Bacillati</taxon>
        <taxon>Bacillota</taxon>
        <taxon>Bacilli</taxon>
        <taxon>Bacillales</taxon>
        <taxon>Bacillaceae</taxon>
        <taxon>Bacillus</taxon>
        <taxon>Bacillus cereus group</taxon>
    </lineage>
</organism>
<proteinExistence type="predicted"/>
<accession>A0A1G4EH83</accession>
<gene>
    <name evidence="1" type="ORF">BWGO95_01427</name>
</gene>
<evidence type="ECO:0000313" key="2">
    <source>
        <dbReference type="Proteomes" id="UP000195696"/>
    </source>
</evidence>
<protein>
    <submittedName>
        <fullName evidence="1">Uncharacterized protein</fullName>
    </submittedName>
</protein>
<sequence>MFVERNMAKVRKYSSLYSWLAIKQDKRLLFKNQNKPEKIYGNLGDEDVNKKEIMYFQIVKIR</sequence>
<reference evidence="1 2" key="1">
    <citation type="submission" date="2016-08" db="EMBL/GenBank/DDBJ databases">
        <authorList>
            <person name="Seilhamer J.J."/>
        </authorList>
    </citation>
    <scope>NUCLEOTIDE SEQUENCE [LARGE SCALE GENOMIC DNA]</scope>
    <source>
        <strain evidence="1 2">SDA_GO95</strain>
    </source>
</reference>
<dbReference type="Proteomes" id="UP000195696">
    <property type="component" value="Unassembled WGS sequence"/>
</dbReference>
<name>A0A1G4EH83_BACMY</name>
<dbReference type="EMBL" id="FMAK01000026">
    <property type="protein sequence ID" value="SCB67304.1"/>
    <property type="molecule type" value="Genomic_DNA"/>
</dbReference>
<dbReference type="AlphaFoldDB" id="A0A1G4EH83"/>